<dbReference type="GO" id="GO:0006289">
    <property type="term" value="P:nucleotide-excision repair"/>
    <property type="evidence" value="ECO:0007669"/>
    <property type="project" value="TreeGrafter"/>
</dbReference>
<dbReference type="PANTHER" id="PTHR15114">
    <property type="entry name" value="REPLICATION PROTEIN A3"/>
    <property type="match status" value="1"/>
</dbReference>
<dbReference type="InterPro" id="IPR013970">
    <property type="entry name" value="Rfa2"/>
</dbReference>
<name>A0A6A6WB74_9PEZI</name>
<dbReference type="SUPFAM" id="SSF50249">
    <property type="entry name" value="Nucleic acid-binding proteins"/>
    <property type="match status" value="1"/>
</dbReference>
<dbReference type="GO" id="GO:0006260">
    <property type="term" value="P:DNA replication"/>
    <property type="evidence" value="ECO:0007669"/>
    <property type="project" value="InterPro"/>
</dbReference>
<dbReference type="AlphaFoldDB" id="A0A6A6WB74"/>
<dbReference type="InterPro" id="IPR012340">
    <property type="entry name" value="NA-bd_OB-fold"/>
</dbReference>
<dbReference type="PANTHER" id="PTHR15114:SF1">
    <property type="entry name" value="REPLICATION PROTEIN A 14 KDA SUBUNIT"/>
    <property type="match status" value="1"/>
</dbReference>
<dbReference type="GO" id="GO:0003697">
    <property type="term" value="F:single-stranded DNA binding"/>
    <property type="evidence" value="ECO:0007669"/>
    <property type="project" value="TreeGrafter"/>
</dbReference>
<gene>
    <name evidence="4" type="ORF">EJ05DRAFT_499294</name>
</gene>
<comment type="subcellular location">
    <subcellularLocation>
        <location evidence="1">Nucleus</location>
    </subcellularLocation>
</comment>
<dbReference type="GO" id="GO:0006284">
    <property type="term" value="P:base-excision repair"/>
    <property type="evidence" value="ECO:0007669"/>
    <property type="project" value="TreeGrafter"/>
</dbReference>
<evidence type="ECO:0000313" key="5">
    <source>
        <dbReference type="Proteomes" id="UP000799437"/>
    </source>
</evidence>
<evidence type="ECO:0000256" key="3">
    <source>
        <dbReference type="ARBA" id="ARBA00023242"/>
    </source>
</evidence>
<dbReference type="GO" id="GO:0005662">
    <property type="term" value="C:DNA replication factor A complex"/>
    <property type="evidence" value="ECO:0007669"/>
    <property type="project" value="TreeGrafter"/>
</dbReference>
<dbReference type="FunFam" id="2.40.50.140:FF:000271">
    <property type="entry name" value="Similar to ssDNA binding protein Ssb3"/>
    <property type="match status" value="1"/>
</dbReference>
<reference evidence="4" key="1">
    <citation type="journal article" date="2020" name="Stud. Mycol.">
        <title>101 Dothideomycetes genomes: a test case for predicting lifestyles and emergence of pathogens.</title>
        <authorList>
            <person name="Haridas S."/>
            <person name="Albert R."/>
            <person name="Binder M."/>
            <person name="Bloem J."/>
            <person name="Labutti K."/>
            <person name="Salamov A."/>
            <person name="Andreopoulos B."/>
            <person name="Baker S."/>
            <person name="Barry K."/>
            <person name="Bills G."/>
            <person name="Bluhm B."/>
            <person name="Cannon C."/>
            <person name="Castanera R."/>
            <person name="Culley D."/>
            <person name="Daum C."/>
            <person name="Ezra D."/>
            <person name="Gonzalez J."/>
            <person name="Henrissat B."/>
            <person name="Kuo A."/>
            <person name="Liang C."/>
            <person name="Lipzen A."/>
            <person name="Lutzoni F."/>
            <person name="Magnuson J."/>
            <person name="Mondo S."/>
            <person name="Nolan M."/>
            <person name="Ohm R."/>
            <person name="Pangilinan J."/>
            <person name="Park H.-J."/>
            <person name="Ramirez L."/>
            <person name="Alfaro M."/>
            <person name="Sun H."/>
            <person name="Tritt A."/>
            <person name="Yoshinaga Y."/>
            <person name="Zwiers L.-H."/>
            <person name="Turgeon B."/>
            <person name="Goodwin S."/>
            <person name="Spatafora J."/>
            <person name="Crous P."/>
            <person name="Grigoriev I."/>
        </authorList>
    </citation>
    <scope>NUCLEOTIDE SEQUENCE</scope>
    <source>
        <strain evidence="4">CBS 121739</strain>
    </source>
</reference>
<organism evidence="4 5">
    <name type="scientific">Pseudovirgaria hyperparasitica</name>
    <dbReference type="NCBI Taxonomy" id="470096"/>
    <lineage>
        <taxon>Eukaryota</taxon>
        <taxon>Fungi</taxon>
        <taxon>Dikarya</taxon>
        <taxon>Ascomycota</taxon>
        <taxon>Pezizomycotina</taxon>
        <taxon>Dothideomycetes</taxon>
        <taxon>Dothideomycetes incertae sedis</taxon>
        <taxon>Acrospermales</taxon>
        <taxon>Acrospermaceae</taxon>
        <taxon>Pseudovirgaria</taxon>
    </lineage>
</organism>
<evidence type="ECO:0000256" key="1">
    <source>
        <dbReference type="ARBA" id="ARBA00004123"/>
    </source>
</evidence>
<sequence>MSEATPRITAPYLESFSGKVVRITGKVIQLRGENATIDAGGHISISVPKDAHLAKDHAVELVGKVSPDLTVRVLTATDLGMGIDFAAVDAVVDATHRYKEIFYGEESGY</sequence>
<dbReference type="EMBL" id="ML996570">
    <property type="protein sequence ID" value="KAF2758857.1"/>
    <property type="molecule type" value="Genomic_DNA"/>
</dbReference>
<dbReference type="Pfam" id="PF08661">
    <property type="entry name" value="Rep_fac-A_3"/>
    <property type="match status" value="1"/>
</dbReference>
<dbReference type="GO" id="GO:0000724">
    <property type="term" value="P:double-strand break repair via homologous recombination"/>
    <property type="evidence" value="ECO:0007669"/>
    <property type="project" value="TreeGrafter"/>
</dbReference>
<proteinExistence type="inferred from homology"/>
<comment type="similarity">
    <text evidence="2">Belongs to the replication factor A protein 3 family.</text>
</comment>
<dbReference type="GO" id="GO:0003684">
    <property type="term" value="F:damaged DNA binding"/>
    <property type="evidence" value="ECO:0007669"/>
    <property type="project" value="TreeGrafter"/>
</dbReference>
<keyword evidence="3" id="KW-0539">Nucleus</keyword>
<dbReference type="CDD" id="cd04479">
    <property type="entry name" value="RPA3"/>
    <property type="match status" value="1"/>
</dbReference>
<dbReference type="GeneID" id="54487865"/>
<protein>
    <submittedName>
        <fullName evidence="4">SsDNA binding protein-like protein Ssb3</fullName>
    </submittedName>
</protein>
<dbReference type="GO" id="GO:0035861">
    <property type="term" value="C:site of double-strand break"/>
    <property type="evidence" value="ECO:0007669"/>
    <property type="project" value="TreeGrafter"/>
</dbReference>
<dbReference type="Proteomes" id="UP000799437">
    <property type="component" value="Unassembled WGS sequence"/>
</dbReference>
<keyword evidence="5" id="KW-1185">Reference proteome</keyword>
<evidence type="ECO:0000256" key="2">
    <source>
        <dbReference type="ARBA" id="ARBA00009761"/>
    </source>
</evidence>
<dbReference type="Gene3D" id="2.40.50.140">
    <property type="entry name" value="Nucleic acid-binding proteins"/>
    <property type="match status" value="1"/>
</dbReference>
<accession>A0A6A6WB74</accession>
<evidence type="ECO:0000313" key="4">
    <source>
        <dbReference type="EMBL" id="KAF2758857.1"/>
    </source>
</evidence>
<dbReference type="RefSeq" id="XP_033601308.1">
    <property type="nucleotide sequence ID" value="XM_033746811.1"/>
</dbReference>
<dbReference type="GO" id="GO:0006298">
    <property type="term" value="P:mismatch repair"/>
    <property type="evidence" value="ECO:0007669"/>
    <property type="project" value="TreeGrafter"/>
</dbReference>
<dbReference type="OrthoDB" id="188186at2759"/>